<dbReference type="KEGG" id="mgel:G5B37_02635"/>
<dbReference type="Proteomes" id="UP000505306">
    <property type="component" value="Chromosome"/>
</dbReference>
<accession>A0A6G6GIW9</accession>
<organism evidence="1 2">
    <name type="scientific">Rasiella rasia</name>
    <dbReference type="NCBI Taxonomy" id="2744027"/>
    <lineage>
        <taxon>Bacteria</taxon>
        <taxon>Pseudomonadati</taxon>
        <taxon>Bacteroidota</taxon>
        <taxon>Flavobacteriia</taxon>
        <taxon>Flavobacteriales</taxon>
        <taxon>Flavobacteriaceae</taxon>
        <taxon>Rasiella</taxon>
    </lineage>
</organism>
<dbReference type="EMBL" id="CP049057">
    <property type="protein sequence ID" value="QIE58492.1"/>
    <property type="molecule type" value="Genomic_DNA"/>
</dbReference>
<proteinExistence type="predicted"/>
<sequence>MNLQSLIPIAIFLVSLVGCNSASEKEIKTASLEEETAINFQNKGHELVYNMVEKVGNYQNLRSKKDVTYTYTYTTPDGMSDISTEKYIFDGELSYGEYKQHQRTLPQLEGTLEQGFDGKQYWLKANGTVIDDTTALKRVQFNRPTNFYWFTMFQKLLDPGLHYEYLGEKEIDKTLFDVVKVSFETKNDKATDIYQLYINKNTGLVDQFLFTVADFGVMEKPFLMQLEYEKVDDFLIPTKRKYKASTWDVEVTDAPWIIVTWSDISFDTNLKKDTFLKG</sequence>
<reference evidence="1 2" key="1">
    <citation type="submission" date="2020-02" db="EMBL/GenBank/DDBJ databases">
        <title>Complete genome sequence of Flavobacteriaceae bacterium.</title>
        <authorList>
            <person name="Kim S.-J."/>
            <person name="Kim Y.-S."/>
            <person name="Kim K.-H."/>
        </authorList>
    </citation>
    <scope>NUCLEOTIDE SEQUENCE [LARGE SCALE GENOMIC DNA]</scope>
    <source>
        <strain evidence="1 2">RR4-40</strain>
    </source>
</reference>
<evidence type="ECO:0000313" key="2">
    <source>
        <dbReference type="Proteomes" id="UP000505306"/>
    </source>
</evidence>
<gene>
    <name evidence="1" type="ORF">G5B37_02635</name>
</gene>
<name>A0A6G6GIW9_9FLAO</name>
<dbReference type="RefSeq" id="WP_164678499.1">
    <property type="nucleotide sequence ID" value="NZ_CP049057.1"/>
</dbReference>
<evidence type="ECO:0000313" key="1">
    <source>
        <dbReference type="EMBL" id="QIE58492.1"/>
    </source>
</evidence>
<dbReference type="AlphaFoldDB" id="A0A6G6GIW9"/>
<keyword evidence="2" id="KW-1185">Reference proteome</keyword>
<protein>
    <submittedName>
        <fullName evidence="1">Uncharacterized protein</fullName>
    </submittedName>
</protein>